<gene>
    <name evidence="4" type="ORF">WMSIL1_LOCUS6030</name>
</gene>
<evidence type="ECO:0000256" key="2">
    <source>
        <dbReference type="SAM" id="Phobius"/>
    </source>
</evidence>
<name>A0A564YG40_HYMDI</name>
<dbReference type="Gene3D" id="3.40.50.1820">
    <property type="entry name" value="alpha/beta hydrolase"/>
    <property type="match status" value="1"/>
</dbReference>
<proteinExistence type="inferred from homology"/>
<organism evidence="4 5">
    <name type="scientific">Hymenolepis diminuta</name>
    <name type="common">Rat tapeworm</name>
    <dbReference type="NCBI Taxonomy" id="6216"/>
    <lineage>
        <taxon>Eukaryota</taxon>
        <taxon>Metazoa</taxon>
        <taxon>Spiralia</taxon>
        <taxon>Lophotrochozoa</taxon>
        <taxon>Platyhelminthes</taxon>
        <taxon>Cestoda</taxon>
        <taxon>Eucestoda</taxon>
        <taxon>Cyclophyllidea</taxon>
        <taxon>Hymenolepididae</taxon>
        <taxon>Hymenolepis</taxon>
    </lineage>
</organism>
<evidence type="ECO:0000313" key="5">
    <source>
        <dbReference type="Proteomes" id="UP000321570"/>
    </source>
</evidence>
<comment type="similarity">
    <text evidence="1">Belongs to the type-B carboxylesterase/lipase family.</text>
</comment>
<feature type="domain" description="Carboxylesterase type B" evidence="3">
    <location>
        <begin position="1"/>
        <end position="314"/>
    </location>
</feature>
<dbReference type="Pfam" id="PF00135">
    <property type="entry name" value="COesterase"/>
    <property type="match status" value="1"/>
</dbReference>
<dbReference type="Proteomes" id="UP000321570">
    <property type="component" value="Unassembled WGS sequence"/>
</dbReference>
<reference evidence="4 5" key="1">
    <citation type="submission" date="2019-07" db="EMBL/GenBank/DDBJ databases">
        <authorList>
            <person name="Jastrzebski P J."/>
            <person name="Paukszto L."/>
            <person name="Jastrzebski P J."/>
        </authorList>
    </citation>
    <scope>NUCLEOTIDE SEQUENCE [LARGE SCALE GENOMIC DNA]</scope>
    <source>
        <strain evidence="4 5">WMS-il1</strain>
    </source>
</reference>
<protein>
    <recommendedName>
        <fullName evidence="3">Carboxylesterase type B domain-containing protein</fullName>
    </recommendedName>
</protein>
<dbReference type="SUPFAM" id="SSF53474">
    <property type="entry name" value="alpha/beta-Hydrolases"/>
    <property type="match status" value="1"/>
</dbReference>
<dbReference type="InterPro" id="IPR029058">
    <property type="entry name" value="AB_hydrolase_fold"/>
</dbReference>
<dbReference type="EMBL" id="CABIJS010000210">
    <property type="protein sequence ID" value="VUZ46245.1"/>
    <property type="molecule type" value="Genomic_DNA"/>
</dbReference>
<dbReference type="InterPro" id="IPR002018">
    <property type="entry name" value="CarbesteraseB"/>
</dbReference>
<keyword evidence="5" id="KW-1185">Reference proteome</keyword>
<dbReference type="AlphaFoldDB" id="A0A564YG40"/>
<keyword evidence="2" id="KW-0812">Transmembrane</keyword>
<accession>A0A564YG40</accession>
<evidence type="ECO:0000256" key="1">
    <source>
        <dbReference type="ARBA" id="ARBA00005964"/>
    </source>
</evidence>
<evidence type="ECO:0000313" key="4">
    <source>
        <dbReference type="EMBL" id="VUZ46245.1"/>
    </source>
</evidence>
<sequence>MGHSHGAALVHLFATSMLSIGPNYYGIKRLILFDGSAEAPWATATCDTDIKSVIEANMQIPQSTSSTVFDLLQNLPVPTILEIQKNLSRMGLEKCFSPLPKKQQIITEKPTLFSRASLLYGQTEFAGSLFIHGTGLDENIGQLTPALNYLMEHVFRVSPYPLTDLLKYIYAHSNVWIENNNNHDEKNKINEIYTDALFWSPGLATLRQHESGQEQQSSEFDPPLESIRHVLHFSQARYGDDLNLLLGAPFISSFHLKSSLNRRLSQSLIQYISNFIHYGDPNKHFEIPNIAENLSELWPAFSIRNELALKIVKPAIGFSTSTSPEGLIGVISNHRKHFTTFWTDIFPKIAVDSKKPSTLKSNTITHFVVQPMVQYKDIEMNGMTTPSTSKIAEPTPISERLFTPSNESIEFPSFNDANQASSKKEVKDEDKSILLLTIVVGLSLFLLNIVFTATFYFCHQQHKDRNNGILIPASEADHRTNKNDATNKPLNDASSCQQCVVKLPGLTPAVNSHYQPQTGALPPPDFAHGTLQRTPNPMERHMYSAPMNQTTPLASHRAMTTLESAWNSDTLKRNGAGMI</sequence>
<dbReference type="PANTHER" id="PTHR43903">
    <property type="entry name" value="NEUROLIGIN"/>
    <property type="match status" value="1"/>
</dbReference>
<keyword evidence="2" id="KW-0472">Membrane</keyword>
<dbReference type="InterPro" id="IPR051093">
    <property type="entry name" value="Neuroligin/BSAL"/>
</dbReference>
<feature type="transmembrane region" description="Helical" evidence="2">
    <location>
        <begin position="433"/>
        <end position="457"/>
    </location>
</feature>
<keyword evidence="2" id="KW-1133">Transmembrane helix</keyword>
<evidence type="ECO:0000259" key="3">
    <source>
        <dbReference type="Pfam" id="PF00135"/>
    </source>
</evidence>